<keyword evidence="1" id="KW-1133">Transmembrane helix</keyword>
<feature type="transmembrane region" description="Helical" evidence="1">
    <location>
        <begin position="368"/>
        <end position="387"/>
    </location>
</feature>
<feature type="transmembrane region" description="Helical" evidence="1">
    <location>
        <begin position="455"/>
        <end position="473"/>
    </location>
</feature>
<feature type="transmembrane region" description="Helical" evidence="1">
    <location>
        <begin position="216"/>
        <end position="239"/>
    </location>
</feature>
<dbReference type="GeneID" id="92353625"/>
<feature type="transmembrane region" description="Helical" evidence="1">
    <location>
        <begin position="314"/>
        <end position="334"/>
    </location>
</feature>
<gene>
    <name evidence="2" type="ORF">SJAV_06920</name>
</gene>
<evidence type="ECO:0008006" key="3">
    <source>
        <dbReference type="Google" id="ProtNLM"/>
    </source>
</evidence>
<evidence type="ECO:0000313" key="2">
    <source>
        <dbReference type="EMBL" id="BFH72748.1"/>
    </source>
</evidence>
<feature type="transmembrane region" description="Helical" evidence="1">
    <location>
        <begin position="18"/>
        <end position="36"/>
    </location>
</feature>
<feature type="transmembrane region" description="Helical" evidence="1">
    <location>
        <begin position="393"/>
        <end position="410"/>
    </location>
</feature>
<dbReference type="RefSeq" id="WP_369610948.1">
    <property type="nucleotide sequence ID" value="NZ_AP031322.1"/>
</dbReference>
<feature type="transmembrane region" description="Helical" evidence="1">
    <location>
        <begin position="245"/>
        <end position="265"/>
    </location>
</feature>
<protein>
    <recommendedName>
        <fullName evidence="3">Teichoic acid transporter</fullName>
    </recommendedName>
</protein>
<sequence length="493" mass="55975">MKEKQQEVRLVYTGVRNLFLRIITAPLSFIFTYLVAKYLSSLPNGEVVFASWQSLYVLVLGYFTIPADIFSTLTSRYASENKPVGGIIFFNLLIGTISSLIYVFLVPFFVSAVNYPDYTAFYMASLMIISFYLYRITYAIARGKTPLVIGSITMAFQIIRLVTVIIAFYVFHLSILGVIYAYFLGYLTQTILSISRIKANLKIDFKSALITIKKSIVTVIYYIQLILEATIVWITIILLHNDIPVAYFESALIISNVVTWSYSLYDGLIAKLSETKDPSVLTTSLNLFFFLSTLWLVLVISEGHALLYHIRRDYLTAIYSLIILSISFYLRGLYSIFYTSIVMKDKSLGLEDSENPFKGITAKLNGTNIKLSAIGVIISAIAVYLLRDKSPDLIAIGMSLGLLINSLWLTRTSYSIAKKEYNFNLPKKEIIVSLLIGLLLSIIFLHFTFVSYTDMIIYGALVSFLYLLLSYLFNPYARTFVKSTIREIRKILM</sequence>
<keyword evidence="1" id="KW-0472">Membrane</keyword>
<dbReference type="AlphaFoldDB" id="A0AAT9GPB7"/>
<organism evidence="2">
    <name type="scientific">Sulfurisphaera javensis</name>
    <dbReference type="NCBI Taxonomy" id="2049879"/>
    <lineage>
        <taxon>Archaea</taxon>
        <taxon>Thermoproteota</taxon>
        <taxon>Thermoprotei</taxon>
        <taxon>Sulfolobales</taxon>
        <taxon>Sulfolobaceae</taxon>
        <taxon>Sulfurisphaera</taxon>
    </lineage>
</organism>
<evidence type="ECO:0000256" key="1">
    <source>
        <dbReference type="SAM" id="Phobius"/>
    </source>
</evidence>
<feature type="transmembrane region" description="Helical" evidence="1">
    <location>
        <begin position="87"/>
        <end position="112"/>
    </location>
</feature>
<feature type="transmembrane region" description="Helical" evidence="1">
    <location>
        <begin position="118"/>
        <end position="135"/>
    </location>
</feature>
<feature type="transmembrane region" description="Helical" evidence="1">
    <location>
        <begin position="177"/>
        <end position="195"/>
    </location>
</feature>
<dbReference type="EMBL" id="AP031322">
    <property type="protein sequence ID" value="BFH72748.1"/>
    <property type="molecule type" value="Genomic_DNA"/>
</dbReference>
<feature type="transmembrane region" description="Helical" evidence="1">
    <location>
        <begin position="56"/>
        <end position="75"/>
    </location>
</feature>
<reference evidence="2" key="1">
    <citation type="submission" date="2024-03" db="EMBL/GenBank/DDBJ databases">
        <title>Complete genome sequence of Sulfurisphaera javensis strain KD-1.</title>
        <authorList>
            <person name="Sakai H."/>
            <person name="Nur N."/>
            <person name="Suwanto A."/>
            <person name="Kurosawa N."/>
        </authorList>
    </citation>
    <scope>NUCLEOTIDE SEQUENCE</scope>
    <source>
        <strain evidence="2">KD-1</strain>
    </source>
</reference>
<dbReference type="KEGG" id="sjv:SJAV_06920"/>
<feature type="transmembrane region" description="Helical" evidence="1">
    <location>
        <begin position="430"/>
        <end position="449"/>
    </location>
</feature>
<keyword evidence="1" id="KW-0812">Transmembrane</keyword>
<name>A0AAT9GPB7_9CREN</name>
<feature type="transmembrane region" description="Helical" evidence="1">
    <location>
        <begin position="285"/>
        <end position="308"/>
    </location>
</feature>
<accession>A0AAT9GPB7</accession>
<proteinExistence type="predicted"/>
<feature type="transmembrane region" description="Helical" evidence="1">
    <location>
        <begin position="147"/>
        <end position="171"/>
    </location>
</feature>